<dbReference type="PROSITE" id="PS51352">
    <property type="entry name" value="THIOREDOXIN_2"/>
    <property type="match status" value="1"/>
</dbReference>
<name>A0A0G0TUX1_9BACT</name>
<evidence type="ECO:0000313" key="4">
    <source>
        <dbReference type="Proteomes" id="UP000034531"/>
    </source>
</evidence>
<dbReference type="Gene3D" id="3.40.30.10">
    <property type="entry name" value="Glutaredoxin"/>
    <property type="match status" value="1"/>
</dbReference>
<proteinExistence type="predicted"/>
<evidence type="ECO:0000313" key="3">
    <source>
        <dbReference type="EMBL" id="KKR50885.1"/>
    </source>
</evidence>
<organism evidence="3 4">
    <name type="scientific">Candidatus Curtissbacteria bacterium GW2011_GWA1_40_16</name>
    <dbReference type="NCBI Taxonomy" id="1618405"/>
    <lineage>
        <taxon>Bacteria</taxon>
        <taxon>Candidatus Curtissiibacteriota</taxon>
    </lineage>
</organism>
<reference evidence="3 4" key="1">
    <citation type="journal article" date="2015" name="Nature">
        <title>rRNA introns, odd ribosomes, and small enigmatic genomes across a large radiation of phyla.</title>
        <authorList>
            <person name="Brown C.T."/>
            <person name="Hug L.A."/>
            <person name="Thomas B.C."/>
            <person name="Sharon I."/>
            <person name="Castelle C.J."/>
            <person name="Singh A."/>
            <person name="Wilkins M.J."/>
            <person name="Williams K.H."/>
            <person name="Banfield J.F."/>
        </authorList>
    </citation>
    <scope>NUCLEOTIDE SEQUENCE [LARGE SCALE GENOMIC DNA]</scope>
</reference>
<dbReference type="Pfam" id="PF00578">
    <property type="entry name" value="AhpC-TSA"/>
    <property type="match status" value="1"/>
</dbReference>
<dbReference type="InterPro" id="IPR036249">
    <property type="entry name" value="Thioredoxin-like_sf"/>
</dbReference>
<dbReference type="EMBL" id="LBYI01000005">
    <property type="protein sequence ID" value="KKR50885.1"/>
    <property type="molecule type" value="Genomic_DNA"/>
</dbReference>
<feature type="domain" description="Thioredoxin" evidence="2">
    <location>
        <begin position="125"/>
        <end position="261"/>
    </location>
</feature>
<dbReference type="InterPro" id="IPR000866">
    <property type="entry name" value="AhpC/TSA"/>
</dbReference>
<dbReference type="InterPro" id="IPR013766">
    <property type="entry name" value="Thioredoxin_domain"/>
</dbReference>
<accession>A0A0G0TUX1</accession>
<dbReference type="Proteomes" id="UP000034531">
    <property type="component" value="Unassembled WGS sequence"/>
</dbReference>
<evidence type="ECO:0000256" key="1">
    <source>
        <dbReference type="SAM" id="MobiDB-lite"/>
    </source>
</evidence>
<gene>
    <name evidence="3" type="ORF">UT84_C0005G0031</name>
</gene>
<evidence type="ECO:0000259" key="2">
    <source>
        <dbReference type="PROSITE" id="PS51352"/>
    </source>
</evidence>
<feature type="region of interest" description="Disordered" evidence="1">
    <location>
        <begin position="266"/>
        <end position="286"/>
    </location>
</feature>
<sequence length="626" mass="68877">MPDRFYPNFEERAGQSDAAKLANLEAFKAALVDQNQDFNIKEPTPTLDLPEAVNRPLFSKIPRSLRYPVLAATAGAVSLVGAVACTTDSGSRQEIPQEPTNQGEVLDANITPVPSASAENTDPAKKEFKKAPDFTLKDKNGVSLSLHDLGNGPIIVQYSQEGACIPCRLESKKLSKIMKNYGSQGLVVLHVVRDFDPNYSQDMPILLDSQKEFAQNYNVLLANPGTIFIRDGKVVYTHLGYNDQNSDLDMLTVAFMAGKDLEGILPTPTPAPTVTPLPTRAPESERNNSAEVLNLGNFDVGIVDWNEYTNVMPNTRSSGLRTKHVVISAIARNKTEKWQKFEYVKPDFADGGVGIVGENGERLNYGVKEAPVIVDVVVPIDYEGIFSYPFAPYKDGTYRTITRLYQPEHHPSRLVPPGFGLPVYLDFEIPFEENVYDLEYYTFYEGREENKIIKKGHTVDNFALVGPDAAISDTSESLEVFAKGTNPDGSIVYVGDYSIKLLGSTKGNHVPGTALHDMLLFDIKNKLPVEKYPLGLSVGYVYLKDGRVVSLERGNPRFGPGEKKVVGVYLGTADPHADFPVTPYEYIDKEFDFDLKGAVVVLGVLGQWKAWEVPEGTNVPIGQGGE</sequence>
<protein>
    <recommendedName>
        <fullName evidence="2">Thioredoxin domain-containing protein</fullName>
    </recommendedName>
</protein>
<dbReference type="AlphaFoldDB" id="A0A0G0TUX1"/>
<dbReference type="GO" id="GO:0016491">
    <property type="term" value="F:oxidoreductase activity"/>
    <property type="evidence" value="ECO:0007669"/>
    <property type="project" value="InterPro"/>
</dbReference>
<dbReference type="CDD" id="cd02966">
    <property type="entry name" value="TlpA_like_family"/>
    <property type="match status" value="1"/>
</dbReference>
<comment type="caution">
    <text evidence="3">The sequence shown here is derived from an EMBL/GenBank/DDBJ whole genome shotgun (WGS) entry which is preliminary data.</text>
</comment>
<dbReference type="GO" id="GO:0016209">
    <property type="term" value="F:antioxidant activity"/>
    <property type="evidence" value="ECO:0007669"/>
    <property type="project" value="InterPro"/>
</dbReference>
<dbReference type="SUPFAM" id="SSF52833">
    <property type="entry name" value="Thioredoxin-like"/>
    <property type="match status" value="1"/>
</dbReference>